<evidence type="ECO:0000259" key="6">
    <source>
        <dbReference type="PROSITE" id="PS50112"/>
    </source>
</evidence>
<dbReference type="PANTHER" id="PTHR44757">
    <property type="entry name" value="DIGUANYLATE CYCLASE DGCP"/>
    <property type="match status" value="1"/>
</dbReference>
<dbReference type="OrthoDB" id="9812358at2"/>
<dbReference type="SMART" id="SM00086">
    <property type="entry name" value="PAC"/>
    <property type="match status" value="1"/>
</dbReference>
<proteinExistence type="predicted"/>
<comment type="caution">
    <text evidence="10">The sequence shown here is derived from an EMBL/GenBank/DDBJ whole genome shotgun (WGS) entry which is preliminary data.</text>
</comment>
<dbReference type="InterPro" id="IPR013656">
    <property type="entry name" value="PAS_4"/>
</dbReference>
<sequence>MPPDQASAKPRLPLDKFLRQEQETILREWESLDRQTLASARKPTSEELRNNLPDILSDLADQYVRAPDKTRHIDFPQQGPRNHAQHRWESGFSLEEVVREYGLLRVIILQILSSRTGELPEGELVFLNEALDMAIVESVTTYVEKANSELQSERERLQVTLTSIADGVISTDTEGHITFLNPAAERISGWLKAEAVGRPVDEVLVTLDETTREICSSTTLRAIDLDEPQRSGNILLRRYDGGLLPIEKHSAPLRDSRGDVQGAVATFRDISEIRLLTEELSYLAFHDPLTGLPNRALLFERLTQELAYAERYNITAALLYLDLDLFKQVNDVFGHGVGDELLRQVAERLLGCVRRTDTVSRLGGDEFAVLLTGFDHQTFPEELATKIIKRLSEPFVLNQETVNVSTSIGISLFPEDGQDAESLVKHADTAMYQAKARGRGCIQFFAPEMNRRAAERHELESDLRTAIAQDQLSLYFQPQIAPGTEQMIGAEALLRWHHPQKGLILPARFIPVAEDSGHLMVSIGNWVIEKACAQARAWLDAGYPPVRISVNVSIVQLRNKDFSIYVENLLQRYRLTPDLLQLELTESIIMSDIAGAAEQVRKIKDMGIHIAIDDFGTGYSSLSYLKDLPVHELKIDKSFVHNILTDVNSAAIVKAIIRMAQGLGLRVIAEGVENQEAMDFLIQNECEGAQGYFFGKPITPSAFEAQFFG</sequence>
<dbReference type="AlphaFoldDB" id="A0A4U6R0W5"/>
<evidence type="ECO:0000256" key="3">
    <source>
        <dbReference type="ARBA" id="ARBA00022636"/>
    </source>
</evidence>
<name>A0A4U6R0W5_9GAMM</name>
<feature type="domain" description="GGDEF" evidence="9">
    <location>
        <begin position="314"/>
        <end position="447"/>
    </location>
</feature>
<dbReference type="EC" id="3.1.4.52" evidence="2"/>
<dbReference type="InterPro" id="IPR000160">
    <property type="entry name" value="GGDEF_dom"/>
</dbReference>
<dbReference type="PROSITE" id="PS50887">
    <property type="entry name" value="GGDEF"/>
    <property type="match status" value="1"/>
</dbReference>
<evidence type="ECO:0000256" key="2">
    <source>
        <dbReference type="ARBA" id="ARBA00012282"/>
    </source>
</evidence>
<dbReference type="Gene3D" id="3.20.20.450">
    <property type="entry name" value="EAL domain"/>
    <property type="match status" value="1"/>
</dbReference>
<dbReference type="PROSITE" id="PS50883">
    <property type="entry name" value="EAL"/>
    <property type="match status" value="1"/>
</dbReference>
<dbReference type="SUPFAM" id="SSF55785">
    <property type="entry name" value="PYP-like sensor domain (PAS domain)"/>
    <property type="match status" value="1"/>
</dbReference>
<dbReference type="Pfam" id="PF14361">
    <property type="entry name" value="RsbRD_N"/>
    <property type="match status" value="1"/>
</dbReference>
<dbReference type="Gene3D" id="1.10.490.70">
    <property type="entry name" value="Histidine kinase N-terminal domain"/>
    <property type="match status" value="1"/>
</dbReference>
<dbReference type="FunFam" id="3.30.70.270:FF:000001">
    <property type="entry name" value="Diguanylate cyclase domain protein"/>
    <property type="match status" value="1"/>
</dbReference>
<dbReference type="GO" id="GO:0016301">
    <property type="term" value="F:kinase activity"/>
    <property type="evidence" value="ECO:0007669"/>
    <property type="project" value="UniProtKB-KW"/>
</dbReference>
<dbReference type="Gene3D" id="3.30.70.270">
    <property type="match status" value="1"/>
</dbReference>
<dbReference type="PROSITE" id="PS50113">
    <property type="entry name" value="PAC"/>
    <property type="match status" value="1"/>
</dbReference>
<evidence type="ECO:0000313" key="10">
    <source>
        <dbReference type="EMBL" id="TKV67053.1"/>
    </source>
</evidence>
<dbReference type="EMBL" id="SZYH01000001">
    <property type="protein sequence ID" value="TKV67053.1"/>
    <property type="molecule type" value="Genomic_DNA"/>
</dbReference>
<dbReference type="InterPro" id="IPR035965">
    <property type="entry name" value="PAS-like_dom_sf"/>
</dbReference>
<dbReference type="Pfam" id="PF00563">
    <property type="entry name" value="EAL"/>
    <property type="match status" value="1"/>
</dbReference>
<dbReference type="Proteomes" id="UP000308488">
    <property type="component" value="Unassembled WGS sequence"/>
</dbReference>
<dbReference type="SUPFAM" id="SSF55073">
    <property type="entry name" value="Nucleotide cyclase"/>
    <property type="match status" value="1"/>
</dbReference>
<accession>A0A4U6R0W5</accession>
<comment type="catalytic activity">
    <reaction evidence="5">
        <text>3',3'-c-di-GMP + H2O = 5'-phosphoguanylyl(3'-&gt;5')guanosine + H(+)</text>
        <dbReference type="Rhea" id="RHEA:24902"/>
        <dbReference type="ChEBI" id="CHEBI:15377"/>
        <dbReference type="ChEBI" id="CHEBI:15378"/>
        <dbReference type="ChEBI" id="CHEBI:58754"/>
        <dbReference type="ChEBI" id="CHEBI:58805"/>
        <dbReference type="EC" id="3.1.4.52"/>
    </reaction>
    <physiologicalReaction direction="left-to-right" evidence="5">
        <dbReference type="Rhea" id="RHEA:24903"/>
    </physiologicalReaction>
</comment>
<keyword evidence="4" id="KW-0808">Transferase</keyword>
<dbReference type="PANTHER" id="PTHR44757:SF4">
    <property type="entry name" value="DIGUANYLATE CYCLASE DGCE-RELATED"/>
    <property type="match status" value="1"/>
</dbReference>
<dbReference type="Pfam" id="PF00990">
    <property type="entry name" value="GGDEF"/>
    <property type="match status" value="1"/>
</dbReference>
<gene>
    <name evidence="10" type="ORF">FDP08_02590</name>
</gene>
<protein>
    <recommendedName>
        <fullName evidence="2">cyclic-guanylate-specific phosphodiesterase</fullName>
        <ecNumber evidence="2">3.1.4.52</ecNumber>
    </recommendedName>
</protein>
<dbReference type="InterPro" id="IPR029787">
    <property type="entry name" value="Nucleotide_cyclase"/>
</dbReference>
<dbReference type="CDD" id="cd01949">
    <property type="entry name" value="GGDEF"/>
    <property type="match status" value="1"/>
</dbReference>
<keyword evidence="11" id="KW-1185">Reference proteome</keyword>
<dbReference type="Gene3D" id="3.30.450.20">
    <property type="entry name" value="PAS domain"/>
    <property type="match status" value="1"/>
</dbReference>
<evidence type="ECO:0000259" key="9">
    <source>
        <dbReference type="PROSITE" id="PS50887"/>
    </source>
</evidence>
<feature type="domain" description="EAL" evidence="8">
    <location>
        <begin position="456"/>
        <end position="709"/>
    </location>
</feature>
<dbReference type="FunFam" id="3.20.20.450:FF:000001">
    <property type="entry name" value="Cyclic di-GMP phosphodiesterase yahA"/>
    <property type="match status" value="1"/>
</dbReference>
<dbReference type="GO" id="GO:0071111">
    <property type="term" value="F:cyclic-guanylate-specific phosphodiesterase activity"/>
    <property type="evidence" value="ECO:0007669"/>
    <property type="project" value="UniProtKB-EC"/>
</dbReference>
<dbReference type="InterPro" id="IPR000014">
    <property type="entry name" value="PAS"/>
</dbReference>
<dbReference type="SMART" id="SM00052">
    <property type="entry name" value="EAL"/>
    <property type="match status" value="1"/>
</dbReference>
<evidence type="ECO:0000256" key="5">
    <source>
        <dbReference type="ARBA" id="ARBA00051114"/>
    </source>
</evidence>
<dbReference type="InterPro" id="IPR025751">
    <property type="entry name" value="RsbRD_N_dom"/>
</dbReference>
<evidence type="ECO:0000259" key="8">
    <source>
        <dbReference type="PROSITE" id="PS50883"/>
    </source>
</evidence>
<evidence type="ECO:0000256" key="4">
    <source>
        <dbReference type="ARBA" id="ARBA00022777"/>
    </source>
</evidence>
<evidence type="ECO:0000259" key="7">
    <source>
        <dbReference type="PROSITE" id="PS50113"/>
    </source>
</evidence>
<feature type="domain" description="PAS" evidence="6">
    <location>
        <begin position="153"/>
        <end position="226"/>
    </location>
</feature>
<dbReference type="PROSITE" id="PS50112">
    <property type="entry name" value="PAS"/>
    <property type="match status" value="1"/>
</dbReference>
<evidence type="ECO:0000313" key="11">
    <source>
        <dbReference type="Proteomes" id="UP000308488"/>
    </source>
</evidence>
<feature type="domain" description="PAC" evidence="7">
    <location>
        <begin position="230"/>
        <end position="282"/>
    </location>
</feature>
<dbReference type="InterPro" id="IPR035919">
    <property type="entry name" value="EAL_sf"/>
</dbReference>
<dbReference type="InterPro" id="IPR043128">
    <property type="entry name" value="Rev_trsase/Diguanyl_cyclase"/>
</dbReference>
<dbReference type="SMART" id="SM00091">
    <property type="entry name" value="PAS"/>
    <property type="match status" value="1"/>
</dbReference>
<dbReference type="CDD" id="cd01948">
    <property type="entry name" value="EAL"/>
    <property type="match status" value="1"/>
</dbReference>
<dbReference type="SUPFAM" id="SSF141868">
    <property type="entry name" value="EAL domain-like"/>
    <property type="match status" value="1"/>
</dbReference>
<dbReference type="RefSeq" id="WP_137434473.1">
    <property type="nucleotide sequence ID" value="NZ_JANRHC010000005.1"/>
</dbReference>
<comment type="cofactor">
    <cofactor evidence="1">
        <name>Mg(2+)</name>
        <dbReference type="ChEBI" id="CHEBI:18420"/>
    </cofactor>
</comment>
<dbReference type="NCBIfam" id="TIGR00254">
    <property type="entry name" value="GGDEF"/>
    <property type="match status" value="1"/>
</dbReference>
<keyword evidence="4" id="KW-0418">Kinase</keyword>
<evidence type="ECO:0000256" key="1">
    <source>
        <dbReference type="ARBA" id="ARBA00001946"/>
    </source>
</evidence>
<organism evidence="10 11">
    <name type="scientific">Marinobacter panjinensis</name>
    <dbReference type="NCBI Taxonomy" id="2576384"/>
    <lineage>
        <taxon>Bacteria</taxon>
        <taxon>Pseudomonadati</taxon>
        <taxon>Pseudomonadota</taxon>
        <taxon>Gammaproteobacteria</taxon>
        <taxon>Pseudomonadales</taxon>
        <taxon>Marinobacteraceae</taxon>
        <taxon>Marinobacter</taxon>
    </lineage>
</organism>
<dbReference type="NCBIfam" id="TIGR00229">
    <property type="entry name" value="sensory_box"/>
    <property type="match status" value="1"/>
</dbReference>
<dbReference type="InterPro" id="IPR052155">
    <property type="entry name" value="Biofilm_reg_signaling"/>
</dbReference>
<dbReference type="CDD" id="cd00130">
    <property type="entry name" value="PAS"/>
    <property type="match status" value="1"/>
</dbReference>
<dbReference type="InterPro" id="IPR001633">
    <property type="entry name" value="EAL_dom"/>
</dbReference>
<dbReference type="InterPro" id="IPR000700">
    <property type="entry name" value="PAS-assoc_C"/>
</dbReference>
<dbReference type="InterPro" id="IPR001610">
    <property type="entry name" value="PAC"/>
</dbReference>
<dbReference type="Pfam" id="PF08448">
    <property type="entry name" value="PAS_4"/>
    <property type="match status" value="1"/>
</dbReference>
<keyword evidence="3" id="KW-0973">c-di-GMP</keyword>
<reference evidence="10 11" key="1">
    <citation type="submission" date="2019-05" db="EMBL/GenBank/DDBJ databases">
        <title>Marinobacter panjinensis sp. nov., a moderately halophilic bacterium isolated from sea tidal flat environment.</title>
        <authorList>
            <person name="Yang W."/>
            <person name="An M."/>
            <person name="He W."/>
            <person name="Luo X."/>
            <person name="Zhu L."/>
            <person name="Chen G."/>
            <person name="Zhang Y."/>
            <person name="Wang Y."/>
        </authorList>
    </citation>
    <scope>NUCLEOTIDE SEQUENCE [LARGE SCALE GENOMIC DNA]</scope>
    <source>
        <strain evidence="10 11">PJ-16</strain>
    </source>
</reference>
<dbReference type="GO" id="GO:0071732">
    <property type="term" value="P:cellular response to nitric oxide"/>
    <property type="evidence" value="ECO:0007669"/>
    <property type="project" value="UniProtKB-ARBA"/>
</dbReference>
<dbReference type="SMART" id="SM00267">
    <property type="entry name" value="GGDEF"/>
    <property type="match status" value="1"/>
</dbReference>